<proteinExistence type="predicted"/>
<evidence type="ECO:0000313" key="4">
    <source>
        <dbReference type="Proteomes" id="UP000606003"/>
    </source>
</evidence>
<accession>A0ABR8JTP8</accession>
<reference evidence="3 4" key="1">
    <citation type="submission" date="2020-09" db="EMBL/GenBank/DDBJ databases">
        <authorList>
            <person name="Kim M.K."/>
        </authorList>
    </citation>
    <scope>NUCLEOTIDE SEQUENCE [LARGE SCALE GENOMIC DNA]</scope>
    <source>
        <strain evidence="3 4">BT189</strain>
    </source>
</reference>
<feature type="signal peptide" evidence="1">
    <location>
        <begin position="1"/>
        <end position="19"/>
    </location>
</feature>
<dbReference type="Proteomes" id="UP000606003">
    <property type="component" value="Unassembled WGS sequence"/>
</dbReference>
<dbReference type="CDD" id="cd12820">
    <property type="entry name" value="LbR_YadA-like"/>
    <property type="match status" value="1"/>
</dbReference>
<dbReference type="SUPFAM" id="SSF101967">
    <property type="entry name" value="Adhesin YadA, collagen-binding domain"/>
    <property type="match status" value="1"/>
</dbReference>
<dbReference type="InterPro" id="IPR011049">
    <property type="entry name" value="Serralysin-like_metalloprot_C"/>
</dbReference>
<keyword evidence="1" id="KW-0732">Signal</keyword>
<evidence type="ECO:0000256" key="1">
    <source>
        <dbReference type="SAM" id="SignalP"/>
    </source>
</evidence>
<dbReference type="PROSITE" id="PS51688">
    <property type="entry name" value="ICA"/>
    <property type="match status" value="1"/>
</dbReference>
<dbReference type="Gene3D" id="2.150.10.10">
    <property type="entry name" value="Serralysin-like metalloprotease, C-terminal"/>
    <property type="match status" value="2"/>
</dbReference>
<feature type="chain" id="PRO_5046344368" evidence="1">
    <location>
        <begin position="20"/>
        <end position="498"/>
    </location>
</feature>
<gene>
    <name evidence="3" type="ORF">IC234_14570</name>
</gene>
<feature type="domain" description="Peptidase S74" evidence="2">
    <location>
        <begin position="367"/>
        <end position="460"/>
    </location>
</feature>
<organism evidence="3 4">
    <name type="scientific">Hymenobacter armeniacus</name>
    <dbReference type="NCBI Taxonomy" id="2771358"/>
    <lineage>
        <taxon>Bacteria</taxon>
        <taxon>Pseudomonadati</taxon>
        <taxon>Bacteroidota</taxon>
        <taxon>Cytophagia</taxon>
        <taxon>Cytophagales</taxon>
        <taxon>Hymenobacteraceae</taxon>
        <taxon>Hymenobacter</taxon>
    </lineage>
</organism>
<dbReference type="InterPro" id="IPR030392">
    <property type="entry name" value="S74_ICA"/>
</dbReference>
<name>A0ABR8JTP8_9BACT</name>
<keyword evidence="4" id="KW-1185">Reference proteome</keyword>
<dbReference type="EMBL" id="JACXAC010000004">
    <property type="protein sequence ID" value="MBD2723351.1"/>
    <property type="molecule type" value="Genomic_DNA"/>
</dbReference>
<evidence type="ECO:0000259" key="2">
    <source>
        <dbReference type="PROSITE" id="PS51688"/>
    </source>
</evidence>
<dbReference type="Pfam" id="PF13884">
    <property type="entry name" value="Peptidase_S74"/>
    <property type="match status" value="1"/>
</dbReference>
<sequence length="498" mass="51978">MKHLYLLATGLLLATAAAAQTGSVGIGTASPAPQAALDISATGKGLLIPRMDSATRAGIAAPPDGLMVFQTDGRKGFWYCVGGAWLYIPDKTRSGDNLGNHTATRNLNLGGNRLVGGTAAAPGTVGLRIDGNGLVRLAAAPRPFGVYDNAAGLYLTDVDAGFLVRTSIGYGSTTPPASGLGDRLMWTPYYGSFRAGGVDGNQWDGANMGFYSAAFGYNNLVAGIYSLAAGYNNNVRGNYATCLGRDNAIDQLSSGALVIGRNCRAKGNYNLVGGLNSKVQGNYSVALGERCTANAANAIALGRFASANGRSGTFVIADATGNDSLRASANNQFSARYAGGYRLFTNAAMTVGVSLAANGGNAWQVISDSTKKERRRLADGNQFLARIDGMRLGSWNYKGQDPSTMRHYGPMAQDFYAAFGHDGVGTIGNDTTINQSDFDGVNLIAIQALYRRVRALEAENAALRRQQSAPAAQAGPSAAALEVRLRRLEALVGGQAQR</sequence>
<protein>
    <submittedName>
        <fullName evidence="3">Tail fiber domain-containing protein</fullName>
    </submittedName>
</protein>
<comment type="caution">
    <text evidence="3">The sequence shown here is derived from an EMBL/GenBank/DDBJ whole genome shotgun (WGS) entry which is preliminary data.</text>
</comment>
<dbReference type="RefSeq" id="WP_190925897.1">
    <property type="nucleotide sequence ID" value="NZ_JACXAC010000004.1"/>
</dbReference>
<evidence type="ECO:0000313" key="3">
    <source>
        <dbReference type="EMBL" id="MBD2723351.1"/>
    </source>
</evidence>